<feature type="region of interest" description="Disordered" evidence="17">
    <location>
        <begin position="1"/>
        <end position="57"/>
    </location>
</feature>
<name>A0A1E3KA90_9TREE</name>
<dbReference type="GO" id="GO:0003677">
    <property type="term" value="F:DNA binding"/>
    <property type="evidence" value="ECO:0007669"/>
    <property type="project" value="UniProtKB-UniRule"/>
</dbReference>
<dbReference type="InterPro" id="IPR031660">
    <property type="entry name" value="TOPRIM_C"/>
</dbReference>
<dbReference type="InterPro" id="IPR020568">
    <property type="entry name" value="Ribosomal_Su5_D2-typ_SF"/>
</dbReference>
<dbReference type="Gene3D" id="3.30.1360.40">
    <property type="match status" value="1"/>
</dbReference>
<feature type="compositionally biased region" description="Low complexity" evidence="17">
    <location>
        <begin position="1322"/>
        <end position="1331"/>
    </location>
</feature>
<dbReference type="Pfam" id="PF01751">
    <property type="entry name" value="Toprim"/>
    <property type="match status" value="1"/>
</dbReference>
<dbReference type="Pfam" id="PF02518">
    <property type="entry name" value="HATPase_c"/>
    <property type="match status" value="1"/>
</dbReference>
<dbReference type="Gene3D" id="1.10.268.10">
    <property type="entry name" value="Topoisomerase, domain 3"/>
    <property type="match status" value="1"/>
</dbReference>
<dbReference type="OrthoDB" id="276498at2759"/>
<dbReference type="CDD" id="cd16930">
    <property type="entry name" value="HATPase_TopII-like"/>
    <property type="match status" value="1"/>
</dbReference>
<dbReference type="InterPro" id="IPR013759">
    <property type="entry name" value="Topo_IIA_B_C"/>
</dbReference>
<proteinExistence type="inferred from homology"/>
<evidence type="ECO:0000259" key="18">
    <source>
        <dbReference type="PROSITE" id="PS50880"/>
    </source>
</evidence>
<dbReference type="InterPro" id="IPR034157">
    <property type="entry name" value="TOPRIM_TopoII"/>
</dbReference>
<keyword evidence="9 16" id="KW-0067">ATP-binding</keyword>
<evidence type="ECO:0000256" key="9">
    <source>
        <dbReference type="ARBA" id="ARBA00022840"/>
    </source>
</evidence>
<dbReference type="InterPro" id="IPR013760">
    <property type="entry name" value="Topo_IIA-like_dom_sf"/>
</dbReference>
<dbReference type="GO" id="GO:0003918">
    <property type="term" value="F:DNA topoisomerase type II (double strand cut, ATP-hydrolyzing) activity"/>
    <property type="evidence" value="ECO:0007669"/>
    <property type="project" value="UniProtKB-UniRule"/>
</dbReference>
<dbReference type="GO" id="GO:0046872">
    <property type="term" value="F:metal ion binding"/>
    <property type="evidence" value="ECO:0007669"/>
    <property type="project" value="UniProtKB-KW"/>
</dbReference>
<dbReference type="PROSITE" id="PS50880">
    <property type="entry name" value="TOPRIM"/>
    <property type="match status" value="1"/>
</dbReference>
<dbReference type="FunFam" id="3.40.50.670:FF:000001">
    <property type="entry name" value="DNA topoisomerase 2"/>
    <property type="match status" value="2"/>
</dbReference>
<feature type="compositionally biased region" description="Acidic residues" evidence="17">
    <location>
        <begin position="1462"/>
        <end position="1471"/>
    </location>
</feature>
<keyword evidence="7" id="KW-0479">Metal-binding</keyword>
<evidence type="ECO:0000256" key="1">
    <source>
        <dbReference type="ARBA" id="ARBA00000185"/>
    </source>
</evidence>
<dbReference type="Gene3D" id="3.90.199.10">
    <property type="entry name" value="Topoisomerase II, domain 5"/>
    <property type="match status" value="1"/>
</dbReference>
<feature type="compositionally biased region" description="Acidic residues" evidence="17">
    <location>
        <begin position="1503"/>
        <end position="1517"/>
    </location>
</feature>
<dbReference type="CDD" id="cd03365">
    <property type="entry name" value="TOPRIM_TopoIIA"/>
    <property type="match status" value="1"/>
</dbReference>
<evidence type="ECO:0000256" key="16">
    <source>
        <dbReference type="RuleBase" id="RU362094"/>
    </source>
</evidence>
<accession>A0A1E3KA90</accession>
<dbReference type="CDD" id="cd03481">
    <property type="entry name" value="TopoIIA_Trans_ScTopoIIA"/>
    <property type="match status" value="1"/>
</dbReference>
<dbReference type="InterPro" id="IPR013757">
    <property type="entry name" value="Topo_IIA_A_a_sf"/>
</dbReference>
<dbReference type="Gene3D" id="3.30.230.10">
    <property type="match status" value="1"/>
</dbReference>
<dbReference type="GO" id="GO:0000712">
    <property type="term" value="P:resolution of meiotic recombination intermediates"/>
    <property type="evidence" value="ECO:0007669"/>
    <property type="project" value="TreeGrafter"/>
</dbReference>
<evidence type="ECO:0000256" key="2">
    <source>
        <dbReference type="ARBA" id="ARBA00001913"/>
    </source>
</evidence>
<dbReference type="InterPro" id="IPR013506">
    <property type="entry name" value="Topo_IIA_bsu_dom2"/>
</dbReference>
<evidence type="ECO:0000256" key="3">
    <source>
        <dbReference type="ARBA" id="ARBA00001946"/>
    </source>
</evidence>
<dbReference type="Pfam" id="PF00204">
    <property type="entry name" value="DNA_gyraseB"/>
    <property type="match status" value="1"/>
</dbReference>
<dbReference type="CDD" id="cd00187">
    <property type="entry name" value="TOP4c"/>
    <property type="match status" value="1"/>
</dbReference>
<gene>
    <name evidence="20" type="ORF">I350_02108</name>
</gene>
<feature type="compositionally biased region" description="Basic and acidic residues" evidence="17">
    <location>
        <begin position="1185"/>
        <end position="1194"/>
    </location>
</feature>
<dbReference type="InterPro" id="IPR003594">
    <property type="entry name" value="HATPase_dom"/>
</dbReference>
<dbReference type="SMART" id="SM00433">
    <property type="entry name" value="TOP2c"/>
    <property type="match status" value="1"/>
</dbReference>
<feature type="domain" description="Topo IIA-type catalytic" evidence="19">
    <location>
        <begin position="815"/>
        <end position="1258"/>
    </location>
</feature>
<dbReference type="InterPro" id="IPR001241">
    <property type="entry name" value="Topo_IIA"/>
</dbReference>
<dbReference type="InterPro" id="IPR036890">
    <property type="entry name" value="HATPase_C_sf"/>
</dbReference>
<dbReference type="FunFam" id="3.30.565.10:FF:000004">
    <property type="entry name" value="DNA topoisomerase 2"/>
    <property type="match status" value="1"/>
</dbReference>
<dbReference type="InterPro" id="IPR018522">
    <property type="entry name" value="TopoIIA_CS"/>
</dbReference>
<dbReference type="SUPFAM" id="SSF54211">
    <property type="entry name" value="Ribosomal protein S5 domain 2-like"/>
    <property type="match status" value="1"/>
</dbReference>
<feature type="compositionally biased region" description="Basic residues" evidence="17">
    <location>
        <begin position="1420"/>
        <end position="1433"/>
    </location>
</feature>
<reference evidence="20 21" key="1">
    <citation type="submission" date="2016-06" db="EMBL/GenBank/DDBJ databases">
        <title>Evolution of pathogenesis and genome organization in the Tremellales.</title>
        <authorList>
            <person name="Cuomo C."/>
            <person name="Litvintseva A."/>
            <person name="Heitman J."/>
            <person name="Chen Y."/>
            <person name="Sun S."/>
            <person name="Springer D."/>
            <person name="Dromer F."/>
            <person name="Young S."/>
            <person name="Zeng Q."/>
            <person name="Chapman S."/>
            <person name="Gujja S."/>
            <person name="Saif S."/>
            <person name="Birren B."/>
        </authorList>
    </citation>
    <scope>NUCLEOTIDE SEQUENCE [LARGE SCALE GENOMIC DNA]</scope>
    <source>
        <strain evidence="20 21">CBS 6273</strain>
    </source>
</reference>
<dbReference type="Proteomes" id="UP000095149">
    <property type="component" value="Unassembled WGS sequence"/>
</dbReference>
<dbReference type="InterPro" id="IPR013758">
    <property type="entry name" value="Topo_IIA_A/C_ab"/>
</dbReference>
<evidence type="ECO:0000256" key="6">
    <source>
        <dbReference type="ARBA" id="ARBA00019635"/>
    </source>
</evidence>
<dbReference type="SMART" id="SM00387">
    <property type="entry name" value="HATPase_c"/>
    <property type="match status" value="1"/>
</dbReference>
<dbReference type="Gene3D" id="3.30.565.10">
    <property type="entry name" value="Histidine kinase-like ATPase, C-terminal domain"/>
    <property type="match status" value="1"/>
</dbReference>
<evidence type="ECO:0000259" key="19">
    <source>
        <dbReference type="PROSITE" id="PS52040"/>
    </source>
</evidence>
<dbReference type="FunFam" id="3.30.230.10:FF:000008">
    <property type="entry name" value="DNA topoisomerase 2"/>
    <property type="match status" value="1"/>
</dbReference>
<dbReference type="PANTHER" id="PTHR10169:SF38">
    <property type="entry name" value="DNA TOPOISOMERASE 2"/>
    <property type="match status" value="1"/>
</dbReference>
<evidence type="ECO:0000256" key="15">
    <source>
        <dbReference type="PROSITE-ProRule" id="PRU01384"/>
    </source>
</evidence>
<evidence type="ECO:0000256" key="7">
    <source>
        <dbReference type="ARBA" id="ARBA00022723"/>
    </source>
</evidence>
<dbReference type="PROSITE" id="PS52040">
    <property type="entry name" value="TOPO_IIA"/>
    <property type="match status" value="1"/>
</dbReference>
<comment type="catalytic activity">
    <reaction evidence="1 15 16">
        <text>ATP-dependent breakage, passage and rejoining of double-stranded DNA.</text>
        <dbReference type="EC" id="5.6.2.2"/>
    </reaction>
</comment>
<dbReference type="PROSITE" id="PS00177">
    <property type="entry name" value="TOPOISOMERASE_II"/>
    <property type="match status" value="1"/>
</dbReference>
<dbReference type="GO" id="GO:0006265">
    <property type="term" value="P:DNA topological change"/>
    <property type="evidence" value="ECO:0007669"/>
    <property type="project" value="UniProtKB-UniRule"/>
</dbReference>
<dbReference type="Pfam" id="PF16898">
    <property type="entry name" value="TOPRIM_C"/>
    <property type="match status" value="1"/>
</dbReference>
<dbReference type="InterPro" id="IPR002205">
    <property type="entry name" value="Topo_IIA_dom_A"/>
</dbReference>
<comment type="cofactor">
    <cofactor evidence="2">
        <name>Ca(2+)</name>
        <dbReference type="ChEBI" id="CHEBI:29108"/>
    </cofactor>
</comment>
<feature type="region of interest" description="Disordered" evidence="17">
    <location>
        <begin position="71"/>
        <end position="134"/>
    </location>
</feature>
<dbReference type="InterPro" id="IPR050634">
    <property type="entry name" value="DNA_Topoisomerase_II"/>
</dbReference>
<dbReference type="SMART" id="SM00434">
    <property type="entry name" value="TOP4c"/>
    <property type="match status" value="1"/>
</dbReference>
<keyword evidence="13 15" id="KW-0413">Isomerase</keyword>
<feature type="region of interest" description="Disordered" evidence="17">
    <location>
        <begin position="1185"/>
        <end position="1205"/>
    </location>
</feature>
<feature type="compositionally biased region" description="Basic residues" evidence="17">
    <location>
        <begin position="1311"/>
        <end position="1321"/>
    </location>
</feature>
<feature type="compositionally biased region" description="Acidic residues" evidence="17">
    <location>
        <begin position="95"/>
        <end position="104"/>
    </location>
</feature>
<evidence type="ECO:0000256" key="4">
    <source>
        <dbReference type="ARBA" id="ARBA00011080"/>
    </source>
</evidence>
<comment type="function">
    <text evidence="14 16">Control of topological states of DNA by transient breakage and subsequent rejoining of DNA strands. Topoisomerase II makes double-strand breaks.</text>
</comment>
<sequence>MSDSDSDNFALSGDDDASGSDFGASSSKGKKSPAAKKAALAKKAPVKKAAAAKVRHPSDFIVECLPSSASIKKAAPAKKPAKAPLAPKKHSNDSLSDDGSDIDESPPKKKTKGNKVSDDEDFGGSSSKAPANAKNASEIYQKLSQRDHVLKRPDTYIGSVEAITQPMWVLEPASKTMVHRNITFVPGFLKIFDEILVNAADNKINDPSMDTIKVEIDREKNIISVYNNGRGIPVEMHTKENVMIPELIFGHLLAGSNFDDDQKKLTGGRNGYGAKLTNIYSHEFIVETADKSNSKKYKQIFTNNMGTKKPPKITENKKDEEWTKITFKPDLERFNMANIDDDTTALLMKRVYDMAGTIKDIKVTLNGERVKVKNFKQYVEMYLNASTNAASDAAGGAAISKPPLIYEVAHKRWEVAFALSEGEFKQVSFVNSIATTKGGTHVDMIATQLANKLMDQIKKKNKAAPVKPFQIKNHMWIFVNAAVENPAFDSQTKENLTLKSSAFGSRCELSEDFIKKVAKTGIIDNVLNWAKFKQDQIMKKTDGSKRSRISGIVKLEDANNAGGKNSKLCTLILTEGDSAKALAVSGLAVVGRDHYGVFPLRGKLLNVREAGHDQIVKNTEIQHIRQILGLKHNQEYKSVDSLRYGHLMIMTDQDHDGSHIKGLIINFLDHFYPSLLRIPEFLVEFITPIVKVWKGKQEISFYTMPQYEEWKEQNNDGRGWDSKYYKGLGTSTDADARKYFSALDKHRLPFEAMEPDDRLLIDMAFNKKKADDRKEWLRQFKPGTYLDHAVKSLPISDFVNRELILFSMADNIRSIPSVADGLKPGQRKVLFGCFKRNLVKEIKVAQLAGYVSEKTAYHHGEQSLTSTIVGLAQNYVGSNNVNLLAPNGQFGTRLSGGKDSASARYIFTNLPRMTRAVFHPADDGLLNYLVEDGMGIEPDYFLPTVPMVLINGADGIGTGWSTAIPNYNPVDIVNNIRRLMRNEELESMTPWFRGYKGTTERVDQDKYKVSGTIEKIDDTTLEITELPIRKWTQDFKEMLEEMTVGSEKVPKTVQDYEEHHTVNTVHFKIHMTEKNLAEAEKEGLDKRFKLTTTLSTGNMVCFDLNGKIKKYSSPEQILEEFYFKRLEFYGLRKQYLADELTKQLDKLANQARFISMVVDDKFVVSKKRKAQLVAELREENFKPFPKKDKVKGADDPVGQDDEDEQEGLASDYDYLLGMKLWSLSEEDIEKLNRQKDLKEHELHELLKLTPQDIWNVDLDNFLGEWEIALQEDIAAVKSGKPKNKTAIAAALKRKKKATGDDSDSEEDFKPTKKATKPRAAPKPKAASAKPTIVKAGTPLRDIDEESEAEVLPKPKAKPKAAAKPALKQTTLSKLVDDDDGSDADVISPPKANTKPAAKKTKAAAVDESADSIVEPDSPKPKSKPAAKKSKPAVKKTLSSDDEATPAPKARVKPTAKKSVIAESDDDDDDFDMSSPVKPKPKAKTVTKKAAAPKTKGKKKLVDSDEEDSFVADSDAEDASPAPKTSARPGRGAAKKPAYIDMVSDDDE</sequence>
<feature type="domain" description="Toprim" evidence="18">
    <location>
        <begin position="569"/>
        <end position="683"/>
    </location>
</feature>
<dbReference type="Gene3D" id="3.40.50.670">
    <property type="match status" value="1"/>
</dbReference>
<dbReference type="InterPro" id="IPR014721">
    <property type="entry name" value="Ribsml_uS5_D2-typ_fold_subgr"/>
</dbReference>
<evidence type="ECO:0000256" key="13">
    <source>
        <dbReference type="ARBA" id="ARBA00023235"/>
    </source>
</evidence>
<dbReference type="SUPFAM" id="SSF56719">
    <property type="entry name" value="Type II DNA topoisomerase"/>
    <property type="match status" value="1"/>
</dbReference>
<protein>
    <recommendedName>
        <fullName evidence="6 16">DNA topoisomerase 2</fullName>
        <ecNumber evidence="5 16">5.6.2.2</ecNumber>
    </recommendedName>
</protein>
<dbReference type="GO" id="GO:0005634">
    <property type="term" value="C:nucleus"/>
    <property type="evidence" value="ECO:0007669"/>
    <property type="project" value="TreeGrafter"/>
</dbReference>
<dbReference type="GO" id="GO:0000819">
    <property type="term" value="P:sister chromatid segregation"/>
    <property type="evidence" value="ECO:0007669"/>
    <property type="project" value="TreeGrafter"/>
</dbReference>
<evidence type="ECO:0000256" key="10">
    <source>
        <dbReference type="ARBA" id="ARBA00022842"/>
    </source>
</evidence>
<dbReference type="PRINTS" id="PR01158">
    <property type="entry name" value="TOPISMRASEII"/>
</dbReference>
<comment type="caution">
    <text evidence="20">The sequence shown here is derived from an EMBL/GenBank/DDBJ whole genome shotgun (WGS) entry which is preliminary data.</text>
</comment>
<dbReference type="EC" id="5.6.2.2" evidence="5 16"/>
<dbReference type="FunFam" id="3.30.1490.30:FF:000001">
    <property type="entry name" value="DNA topoisomerase 2"/>
    <property type="match status" value="1"/>
</dbReference>
<evidence type="ECO:0000256" key="8">
    <source>
        <dbReference type="ARBA" id="ARBA00022741"/>
    </source>
</evidence>
<evidence type="ECO:0000313" key="20">
    <source>
        <dbReference type="EMBL" id="ODO09886.1"/>
    </source>
</evidence>
<keyword evidence="12 15" id="KW-0238">DNA-binding</keyword>
<feature type="compositionally biased region" description="Low complexity" evidence="17">
    <location>
        <begin position="125"/>
        <end position="134"/>
    </location>
</feature>
<evidence type="ECO:0000313" key="21">
    <source>
        <dbReference type="Proteomes" id="UP000095149"/>
    </source>
</evidence>
<evidence type="ECO:0000256" key="17">
    <source>
        <dbReference type="SAM" id="MobiDB-lite"/>
    </source>
</evidence>
<evidence type="ECO:0000256" key="12">
    <source>
        <dbReference type="ARBA" id="ARBA00023125"/>
    </source>
</evidence>
<comment type="subunit">
    <text evidence="16">Homodimer.</text>
</comment>
<keyword evidence="8 16" id="KW-0547">Nucleotide-binding</keyword>
<evidence type="ECO:0000256" key="11">
    <source>
        <dbReference type="ARBA" id="ARBA00023029"/>
    </source>
</evidence>
<dbReference type="InterPro" id="IPR006171">
    <property type="entry name" value="TOPRIM_dom"/>
</dbReference>
<dbReference type="Pfam" id="PF00521">
    <property type="entry name" value="DNA_topoisoIV"/>
    <property type="match status" value="1"/>
</dbReference>
<feature type="region of interest" description="Disordered" evidence="17">
    <location>
        <begin position="1290"/>
        <end position="1547"/>
    </location>
</feature>
<dbReference type="FunFam" id="3.30.1360.40:FF:000003">
    <property type="entry name" value="DNA topoisomerase 2"/>
    <property type="match status" value="1"/>
</dbReference>
<evidence type="ECO:0000256" key="14">
    <source>
        <dbReference type="ARBA" id="ARBA00053943"/>
    </source>
</evidence>
<dbReference type="PANTHER" id="PTHR10169">
    <property type="entry name" value="DNA TOPOISOMERASE/GYRASE"/>
    <property type="match status" value="1"/>
</dbReference>
<dbReference type="SUPFAM" id="SSF55874">
    <property type="entry name" value="ATPase domain of HSP90 chaperone/DNA topoisomerase II/histidine kinase"/>
    <property type="match status" value="1"/>
</dbReference>
<dbReference type="EMBL" id="MEKH01000003">
    <property type="protein sequence ID" value="ODO09886.1"/>
    <property type="molecule type" value="Genomic_DNA"/>
</dbReference>
<dbReference type="InterPro" id="IPR001154">
    <property type="entry name" value="TopoII_euk"/>
</dbReference>
<comment type="similarity">
    <text evidence="4 16">Belongs to the type II topoisomerase family.</text>
</comment>
<comment type="cofactor">
    <cofactor evidence="3">
        <name>Mg(2+)</name>
        <dbReference type="ChEBI" id="CHEBI:18420"/>
    </cofactor>
</comment>
<organism evidence="20 21">
    <name type="scientific">Cryptococcus amylolentus CBS 6273</name>
    <dbReference type="NCBI Taxonomy" id="1296118"/>
    <lineage>
        <taxon>Eukaryota</taxon>
        <taxon>Fungi</taxon>
        <taxon>Dikarya</taxon>
        <taxon>Basidiomycota</taxon>
        <taxon>Agaricomycotina</taxon>
        <taxon>Tremellomycetes</taxon>
        <taxon>Tremellales</taxon>
        <taxon>Cryptococcaceae</taxon>
        <taxon>Cryptococcus</taxon>
    </lineage>
</organism>
<feature type="active site" description="O-(5'-phospho-DNA)-tyrosine intermediate" evidence="15">
    <location>
        <position position="905"/>
    </location>
</feature>
<evidence type="ECO:0000256" key="5">
    <source>
        <dbReference type="ARBA" id="ARBA00012895"/>
    </source>
</evidence>
<dbReference type="FunFam" id="3.90.199.10:FF:000002">
    <property type="entry name" value="DNA topoisomerase 2"/>
    <property type="match status" value="1"/>
</dbReference>
<dbReference type="Gene3D" id="3.30.1490.30">
    <property type="match status" value="1"/>
</dbReference>
<dbReference type="PRINTS" id="PR00418">
    <property type="entry name" value="TPI2FAMILY"/>
</dbReference>
<keyword evidence="10" id="KW-0460">Magnesium</keyword>
<dbReference type="GO" id="GO:0005524">
    <property type="term" value="F:ATP binding"/>
    <property type="evidence" value="ECO:0007669"/>
    <property type="project" value="UniProtKB-UniRule"/>
</dbReference>
<keyword evidence="11 15" id="KW-0799">Topoisomerase</keyword>
<feature type="compositionally biased region" description="Low complexity" evidence="17">
    <location>
        <begin position="35"/>
        <end position="52"/>
    </location>
</feature>